<dbReference type="InterPro" id="IPR039424">
    <property type="entry name" value="SBP_5"/>
</dbReference>
<dbReference type="GO" id="GO:0042597">
    <property type="term" value="C:periplasmic space"/>
    <property type="evidence" value="ECO:0007669"/>
    <property type="project" value="UniProtKB-ARBA"/>
</dbReference>
<reference evidence="6 7" key="1">
    <citation type="submission" date="2016-10" db="EMBL/GenBank/DDBJ databases">
        <authorList>
            <person name="de Groot N.N."/>
        </authorList>
    </citation>
    <scope>NUCLEOTIDE SEQUENCE [LARGE SCALE GENOMIC DNA]</scope>
    <source>
        <strain evidence="6 7">DSM 18978</strain>
    </source>
</reference>
<dbReference type="Gene3D" id="3.90.76.10">
    <property type="entry name" value="Dipeptide-binding Protein, Domain 1"/>
    <property type="match status" value="1"/>
</dbReference>
<dbReference type="AlphaFoldDB" id="A0A1G5L1J9"/>
<gene>
    <name evidence="6" type="ORF">SAMN03080606_03974</name>
</gene>
<dbReference type="CDD" id="cd08504">
    <property type="entry name" value="PBP2_OppA"/>
    <property type="match status" value="1"/>
</dbReference>
<comment type="subcellular location">
    <subcellularLocation>
        <location evidence="1">Cell envelope</location>
    </subcellularLocation>
</comment>
<dbReference type="SUPFAM" id="SSF53850">
    <property type="entry name" value="Periplasmic binding protein-like II"/>
    <property type="match status" value="1"/>
</dbReference>
<dbReference type="PROSITE" id="PS51257">
    <property type="entry name" value="PROKAR_LIPOPROTEIN"/>
    <property type="match status" value="1"/>
</dbReference>
<dbReference type="RefSeq" id="WP_176759118.1">
    <property type="nucleotide sequence ID" value="NZ_FMUS01000036.1"/>
</dbReference>
<name>A0A1G5L1J9_9FIRM</name>
<dbReference type="Pfam" id="PF00496">
    <property type="entry name" value="SBP_bac_5"/>
    <property type="match status" value="1"/>
</dbReference>
<dbReference type="PANTHER" id="PTHR30290">
    <property type="entry name" value="PERIPLASMIC BINDING COMPONENT OF ABC TRANSPORTER"/>
    <property type="match status" value="1"/>
</dbReference>
<evidence type="ECO:0000313" key="6">
    <source>
        <dbReference type="EMBL" id="SCZ06762.1"/>
    </source>
</evidence>
<dbReference type="GO" id="GO:1904680">
    <property type="term" value="F:peptide transmembrane transporter activity"/>
    <property type="evidence" value="ECO:0007669"/>
    <property type="project" value="TreeGrafter"/>
</dbReference>
<evidence type="ECO:0000259" key="5">
    <source>
        <dbReference type="Pfam" id="PF00496"/>
    </source>
</evidence>
<dbReference type="Gene3D" id="3.40.190.10">
    <property type="entry name" value="Periplasmic binding protein-like II"/>
    <property type="match status" value="1"/>
</dbReference>
<evidence type="ECO:0000256" key="1">
    <source>
        <dbReference type="ARBA" id="ARBA00004196"/>
    </source>
</evidence>
<dbReference type="PIRSF" id="PIRSF002741">
    <property type="entry name" value="MppA"/>
    <property type="match status" value="1"/>
</dbReference>
<evidence type="ECO:0000256" key="3">
    <source>
        <dbReference type="ARBA" id="ARBA00022448"/>
    </source>
</evidence>
<feature type="domain" description="Solute-binding protein family 5" evidence="5">
    <location>
        <begin position="96"/>
        <end position="481"/>
    </location>
</feature>
<keyword evidence="3" id="KW-0813">Transport</keyword>
<dbReference type="InterPro" id="IPR030678">
    <property type="entry name" value="Peptide/Ni-bd"/>
</dbReference>
<evidence type="ECO:0000256" key="2">
    <source>
        <dbReference type="ARBA" id="ARBA00005695"/>
    </source>
</evidence>
<dbReference type="PANTHER" id="PTHR30290:SF10">
    <property type="entry name" value="PERIPLASMIC OLIGOPEPTIDE-BINDING PROTEIN-RELATED"/>
    <property type="match status" value="1"/>
</dbReference>
<dbReference type="GO" id="GO:0015833">
    <property type="term" value="P:peptide transport"/>
    <property type="evidence" value="ECO:0007669"/>
    <property type="project" value="TreeGrafter"/>
</dbReference>
<proteinExistence type="inferred from homology"/>
<sequence>MKKIIAFLIIGVLLSGALIGCKSDTTIVDNGEESLEQGEIEMKIDKEQKFVFSDNSAVIGLNPLLNTTAPDNGLHDIILETLVRRVADEDGGTIMEPAVAERWDISQDGTVYTFFIRENALWHDGVPVTAHDFVYTYQQMANPKVGSTNAWLFDGIIVNFGEALYDKGKKPEDIGVRAIDDRRVEFTLVKPYSYFLDLLNGARPVRQDKFEEWGSEYGSSMNHVVMNGPFIIESWDQNVQMTLVKNEKYWDADNVKLDKVVRKVITEPQVAVQALLAGEIDVVRAREPEHKMLMEREGNRFRTIETIVRAPEFYGFNAQNKYFKNPKIRLAFSLGFDREKYVNDIIDGAAVPLYSLMPPVMSVGETLYTNMVKGENEIIKHLQKQYTDPKALLIEGLIEEGFDPDPSKMEVRLATRGTSEFSKRSSEWMLQQWRENLGVTIIIDMMEWNIMWDRVGEGDYDISTAGWGPYYNDPNGLLSIYHPEIGYFDSAKSGWVGPDADRFKELLELASNTPDLDERAQLYLDAEKLLVGTGIISPTYTRVDTTYVADYAKDYIFNTHASVDYRKIYISGKK</sequence>
<dbReference type="GO" id="GO:0043190">
    <property type="term" value="C:ATP-binding cassette (ABC) transporter complex"/>
    <property type="evidence" value="ECO:0007669"/>
    <property type="project" value="InterPro"/>
</dbReference>
<dbReference type="Proteomes" id="UP000198636">
    <property type="component" value="Unassembled WGS sequence"/>
</dbReference>
<keyword evidence="4" id="KW-0732">Signal</keyword>
<dbReference type="STRING" id="1120976.SAMN03080606_03974"/>
<organism evidence="6 7">
    <name type="scientific">Alkaliphilus peptidifermentans DSM 18978</name>
    <dbReference type="NCBI Taxonomy" id="1120976"/>
    <lineage>
        <taxon>Bacteria</taxon>
        <taxon>Bacillati</taxon>
        <taxon>Bacillota</taxon>
        <taxon>Clostridia</taxon>
        <taxon>Peptostreptococcales</taxon>
        <taxon>Natronincolaceae</taxon>
        <taxon>Alkaliphilus</taxon>
    </lineage>
</organism>
<protein>
    <submittedName>
        <fullName evidence="6">Oligopeptide transport system substrate-binding protein</fullName>
    </submittedName>
</protein>
<dbReference type="InterPro" id="IPR000914">
    <property type="entry name" value="SBP_5_dom"/>
</dbReference>
<accession>A0A1G5L1J9</accession>
<keyword evidence="7" id="KW-1185">Reference proteome</keyword>
<dbReference type="EMBL" id="FMUS01000036">
    <property type="protein sequence ID" value="SCZ06762.1"/>
    <property type="molecule type" value="Genomic_DNA"/>
</dbReference>
<comment type="similarity">
    <text evidence="2">Belongs to the bacterial solute-binding protein 5 family.</text>
</comment>
<dbReference type="Gene3D" id="3.10.105.10">
    <property type="entry name" value="Dipeptide-binding Protein, Domain 3"/>
    <property type="match status" value="1"/>
</dbReference>
<evidence type="ECO:0000313" key="7">
    <source>
        <dbReference type="Proteomes" id="UP000198636"/>
    </source>
</evidence>
<dbReference type="GO" id="GO:0030313">
    <property type="term" value="C:cell envelope"/>
    <property type="evidence" value="ECO:0007669"/>
    <property type="project" value="UniProtKB-SubCell"/>
</dbReference>
<evidence type="ECO:0000256" key="4">
    <source>
        <dbReference type="ARBA" id="ARBA00022729"/>
    </source>
</evidence>